<evidence type="ECO:0000256" key="1">
    <source>
        <dbReference type="ARBA" id="ARBA00022553"/>
    </source>
</evidence>
<evidence type="ECO:0000256" key="2">
    <source>
        <dbReference type="PROSITE-ProRule" id="PRU00169"/>
    </source>
</evidence>
<evidence type="ECO:0000313" key="4">
    <source>
        <dbReference type="EMBL" id="PSF13385.1"/>
    </source>
</evidence>
<accession>A0A2T1KTI4</accession>
<dbReference type="EMBL" id="PXNP01000009">
    <property type="protein sequence ID" value="PSF13385.1"/>
    <property type="molecule type" value="Genomic_DNA"/>
</dbReference>
<reference evidence="4 5" key="1">
    <citation type="submission" date="2018-03" db="EMBL/GenBank/DDBJ databases">
        <title>Marinobacter brunus sp. nov., a marine bacterium of Gamma-proteobacteria isolated from the surface seawater of the South China Sea.</title>
        <authorList>
            <person name="Cheng H."/>
            <person name="Wu Y.-H."/>
            <person name="Xamxidin M."/>
            <person name="Xu X.-W."/>
        </authorList>
    </citation>
    <scope>NUCLEOTIDE SEQUENCE [LARGE SCALE GENOMIC DNA]</scope>
    <source>
        <strain evidence="4 5">NH169-3</strain>
    </source>
</reference>
<gene>
    <name evidence="4" type="ORF">C7H09_01880</name>
</gene>
<dbReference type="GO" id="GO:0000160">
    <property type="term" value="P:phosphorelay signal transduction system"/>
    <property type="evidence" value="ECO:0007669"/>
    <property type="project" value="InterPro"/>
</dbReference>
<feature type="domain" description="Response regulatory" evidence="3">
    <location>
        <begin position="4"/>
        <end position="122"/>
    </location>
</feature>
<dbReference type="AlphaFoldDB" id="A0A2T1KTI4"/>
<dbReference type="PROSITE" id="PS50110">
    <property type="entry name" value="RESPONSE_REGULATORY"/>
    <property type="match status" value="1"/>
</dbReference>
<evidence type="ECO:0000313" key="5">
    <source>
        <dbReference type="Proteomes" id="UP000239866"/>
    </source>
</evidence>
<dbReference type="InterPro" id="IPR011006">
    <property type="entry name" value="CheY-like_superfamily"/>
</dbReference>
<dbReference type="InterPro" id="IPR001789">
    <property type="entry name" value="Sig_transdc_resp-reg_receiver"/>
</dbReference>
<name>A0A2T1KTI4_9GAMM</name>
<comment type="caution">
    <text evidence="4">The sequence shown here is derived from an EMBL/GenBank/DDBJ whole genome shotgun (WGS) entry which is preliminary data.</text>
</comment>
<dbReference type="Gene3D" id="3.40.50.2300">
    <property type="match status" value="1"/>
</dbReference>
<dbReference type="Pfam" id="PF00072">
    <property type="entry name" value="Response_reg"/>
    <property type="match status" value="1"/>
</dbReference>
<keyword evidence="1 2" id="KW-0597">Phosphoprotein</keyword>
<dbReference type="SUPFAM" id="SSF52172">
    <property type="entry name" value="CheY-like"/>
    <property type="match status" value="1"/>
</dbReference>
<evidence type="ECO:0000259" key="3">
    <source>
        <dbReference type="PROSITE" id="PS50110"/>
    </source>
</evidence>
<sequence>MSAQILLVEDDPASLELFSYLLEYQGFQVYQAEDGCQALDKALALSSVLDLVISDIQMPEMDGYQLLKALRAHSDFATKPIIAITAFSMSGDEQRILGAGFDGYISKPIAPERFVAQVSQWLTPS</sequence>
<dbReference type="OrthoDB" id="9800897at2"/>
<dbReference type="Proteomes" id="UP000239866">
    <property type="component" value="Unassembled WGS sequence"/>
</dbReference>
<proteinExistence type="predicted"/>
<dbReference type="RefSeq" id="WP_106760958.1">
    <property type="nucleotide sequence ID" value="NZ_PXNP01000009.1"/>
</dbReference>
<dbReference type="PANTHER" id="PTHR44591">
    <property type="entry name" value="STRESS RESPONSE REGULATOR PROTEIN 1"/>
    <property type="match status" value="1"/>
</dbReference>
<organism evidence="4 5">
    <name type="scientific">Marinobacter fuscus</name>
    <dbReference type="NCBI Taxonomy" id="2109942"/>
    <lineage>
        <taxon>Bacteria</taxon>
        <taxon>Pseudomonadati</taxon>
        <taxon>Pseudomonadota</taxon>
        <taxon>Gammaproteobacteria</taxon>
        <taxon>Pseudomonadales</taxon>
        <taxon>Marinobacteraceae</taxon>
        <taxon>Marinobacter</taxon>
    </lineage>
</organism>
<dbReference type="PANTHER" id="PTHR44591:SF3">
    <property type="entry name" value="RESPONSE REGULATORY DOMAIN-CONTAINING PROTEIN"/>
    <property type="match status" value="1"/>
</dbReference>
<dbReference type="InterPro" id="IPR050595">
    <property type="entry name" value="Bact_response_regulator"/>
</dbReference>
<feature type="modified residue" description="4-aspartylphosphate" evidence="2">
    <location>
        <position position="55"/>
    </location>
</feature>
<protein>
    <submittedName>
        <fullName evidence="4">Response regulator</fullName>
    </submittedName>
</protein>
<dbReference type="SMART" id="SM00448">
    <property type="entry name" value="REC"/>
    <property type="match status" value="1"/>
</dbReference>
<keyword evidence="5" id="KW-1185">Reference proteome</keyword>